<name>A0ACC3TQ85_9ASCO</name>
<proteinExistence type="predicted"/>
<protein>
    <submittedName>
        <fullName evidence="1">Uncharacterized protein</fullName>
    </submittedName>
</protein>
<accession>A0ACC3TQ85</accession>
<sequence length="277" mass="31069">MTGGVTIEYINWRSIFYWYAIVYAVLTVLAFCVVPGDSFNDNENLSIREFGRRLKELDLAGAVLSIVGCVMFVLAASQAGSASHGWATPYVLIILVGSLVVLATFVWWESRTSHPLMPLKIWQARGFAMIMLTILFSWMGFTGVLNFYVGLYFQDVIGASPMQSAIYFIPQTVTSVVTVNIIASTLHLAPGRLLLVLSQFCNLAASLLWSLMPIEVSYFAMALPAICLSVMGQTWRLMSRTCIPSVRYRPRNNLPRQVYFTPLATWQVRLAFHCRLL</sequence>
<evidence type="ECO:0000313" key="2">
    <source>
        <dbReference type="Proteomes" id="UP001489719"/>
    </source>
</evidence>
<dbReference type="Proteomes" id="UP001489719">
    <property type="component" value="Unassembled WGS sequence"/>
</dbReference>
<comment type="caution">
    <text evidence="1">The sequence shown here is derived from an EMBL/GenBank/DDBJ whole genome shotgun (WGS) entry which is preliminary data.</text>
</comment>
<organism evidence="1 2">
    <name type="scientific">Lipomyces orientalis</name>
    <dbReference type="NCBI Taxonomy" id="1233043"/>
    <lineage>
        <taxon>Eukaryota</taxon>
        <taxon>Fungi</taxon>
        <taxon>Dikarya</taxon>
        <taxon>Ascomycota</taxon>
        <taxon>Saccharomycotina</taxon>
        <taxon>Lipomycetes</taxon>
        <taxon>Lipomycetales</taxon>
        <taxon>Lipomycetaceae</taxon>
        <taxon>Lipomyces</taxon>
    </lineage>
</organism>
<gene>
    <name evidence="1" type="ORF">V1517DRAFT_320899</name>
</gene>
<reference evidence="2" key="1">
    <citation type="journal article" date="2024" name="Front. Bioeng. Biotechnol.">
        <title>Genome-scale model development and genomic sequencing of the oleaginous clade Lipomyces.</title>
        <authorList>
            <person name="Czajka J.J."/>
            <person name="Han Y."/>
            <person name="Kim J."/>
            <person name="Mondo S.J."/>
            <person name="Hofstad B.A."/>
            <person name="Robles A."/>
            <person name="Haridas S."/>
            <person name="Riley R."/>
            <person name="LaButti K."/>
            <person name="Pangilinan J."/>
            <person name="Andreopoulos W."/>
            <person name="Lipzen A."/>
            <person name="Yan J."/>
            <person name="Wang M."/>
            <person name="Ng V."/>
            <person name="Grigoriev I.V."/>
            <person name="Spatafora J.W."/>
            <person name="Magnuson J.K."/>
            <person name="Baker S.E."/>
            <person name="Pomraning K.R."/>
        </authorList>
    </citation>
    <scope>NUCLEOTIDE SEQUENCE [LARGE SCALE GENOMIC DNA]</scope>
    <source>
        <strain evidence="2">CBS 10300</strain>
    </source>
</reference>
<keyword evidence="2" id="KW-1185">Reference proteome</keyword>
<dbReference type="EMBL" id="MU970063">
    <property type="protein sequence ID" value="KAK9323327.1"/>
    <property type="molecule type" value="Genomic_DNA"/>
</dbReference>
<evidence type="ECO:0000313" key="1">
    <source>
        <dbReference type="EMBL" id="KAK9323327.1"/>
    </source>
</evidence>